<organism evidence="8 9">
    <name type="scientific">Paramecium sonneborni</name>
    <dbReference type="NCBI Taxonomy" id="65129"/>
    <lineage>
        <taxon>Eukaryota</taxon>
        <taxon>Sar</taxon>
        <taxon>Alveolata</taxon>
        <taxon>Ciliophora</taxon>
        <taxon>Intramacronucleata</taxon>
        <taxon>Oligohymenophorea</taxon>
        <taxon>Peniculida</taxon>
        <taxon>Parameciidae</taxon>
        <taxon>Paramecium</taxon>
    </lineage>
</organism>
<dbReference type="PANTHER" id="PTHR12300:SF161">
    <property type="entry name" value="RECEPTOR EXPRESSION-ENHANCING PROTEIN"/>
    <property type="match status" value="1"/>
</dbReference>
<dbReference type="AlphaFoldDB" id="A0A8S1RC32"/>
<dbReference type="InterPro" id="IPR004345">
    <property type="entry name" value="TB2_DP1_HVA22"/>
</dbReference>
<dbReference type="PANTHER" id="PTHR12300">
    <property type="entry name" value="HVA22-LIKE PROTEINS"/>
    <property type="match status" value="1"/>
</dbReference>
<dbReference type="Proteomes" id="UP000692954">
    <property type="component" value="Unassembled WGS sequence"/>
</dbReference>
<proteinExistence type="inferred from homology"/>
<keyword evidence="9" id="KW-1185">Reference proteome</keyword>
<dbReference type="EMBL" id="CAJJDN010000154">
    <property type="protein sequence ID" value="CAD8124852.1"/>
    <property type="molecule type" value="Genomic_DNA"/>
</dbReference>
<evidence type="ECO:0008006" key="10">
    <source>
        <dbReference type="Google" id="ProtNLM"/>
    </source>
</evidence>
<evidence type="ECO:0000256" key="7">
    <source>
        <dbReference type="SAM" id="Phobius"/>
    </source>
</evidence>
<evidence type="ECO:0000256" key="2">
    <source>
        <dbReference type="ARBA" id="ARBA00008573"/>
    </source>
</evidence>
<dbReference type="Pfam" id="PF03134">
    <property type="entry name" value="TB2_DP1_HVA22"/>
    <property type="match status" value="1"/>
</dbReference>
<comment type="subcellular location">
    <subcellularLocation>
        <location evidence="1 6">Membrane</location>
        <topology evidence="1 6">Multi-pass membrane protein</topology>
    </subcellularLocation>
</comment>
<sequence>MNILLEKLNPLITKCGLDNTDNLELLRVPCKKLGVRPAHLVFSLLVTSLISIVLGIAARFLSTFVSMIYPAYRSIKAIETSNKDDDKQWLSYWILFSIITLADSTIGCLLEFIPFYHVLKLSIFVVLFHPNINGAEKVYLTFVQPLYLKYHQKIDEKLNKVTDRF</sequence>
<feature type="transmembrane region" description="Helical" evidence="7">
    <location>
        <begin position="41"/>
        <end position="69"/>
    </location>
</feature>
<reference evidence="8" key="1">
    <citation type="submission" date="2021-01" db="EMBL/GenBank/DDBJ databases">
        <authorList>
            <consortium name="Genoscope - CEA"/>
            <person name="William W."/>
        </authorList>
    </citation>
    <scope>NUCLEOTIDE SEQUENCE</scope>
</reference>
<gene>
    <name evidence="8" type="ORF">PSON_ATCC_30995.1.T1540063</name>
</gene>
<evidence type="ECO:0000256" key="3">
    <source>
        <dbReference type="ARBA" id="ARBA00022692"/>
    </source>
</evidence>
<evidence type="ECO:0000256" key="5">
    <source>
        <dbReference type="ARBA" id="ARBA00023136"/>
    </source>
</evidence>
<comment type="similarity">
    <text evidence="2 6">Belongs to the DP1 family.</text>
</comment>
<feature type="transmembrane region" description="Helical" evidence="7">
    <location>
        <begin position="89"/>
        <end position="113"/>
    </location>
</feature>
<evidence type="ECO:0000256" key="6">
    <source>
        <dbReference type="RuleBase" id="RU362006"/>
    </source>
</evidence>
<keyword evidence="3 7" id="KW-0812">Transmembrane</keyword>
<name>A0A8S1RC32_9CILI</name>
<dbReference type="GO" id="GO:0016020">
    <property type="term" value="C:membrane"/>
    <property type="evidence" value="ECO:0007669"/>
    <property type="project" value="UniProtKB-SubCell"/>
</dbReference>
<comment type="caution">
    <text evidence="8">The sequence shown here is derived from an EMBL/GenBank/DDBJ whole genome shotgun (WGS) entry which is preliminary data.</text>
</comment>
<keyword evidence="5 7" id="KW-0472">Membrane</keyword>
<protein>
    <recommendedName>
        <fullName evidence="10">Receptor expression-enhancing protein</fullName>
    </recommendedName>
</protein>
<evidence type="ECO:0000313" key="9">
    <source>
        <dbReference type="Proteomes" id="UP000692954"/>
    </source>
</evidence>
<dbReference type="OrthoDB" id="290016at2759"/>
<evidence type="ECO:0000313" key="8">
    <source>
        <dbReference type="EMBL" id="CAD8124852.1"/>
    </source>
</evidence>
<evidence type="ECO:0000256" key="4">
    <source>
        <dbReference type="ARBA" id="ARBA00022989"/>
    </source>
</evidence>
<evidence type="ECO:0000256" key="1">
    <source>
        <dbReference type="ARBA" id="ARBA00004141"/>
    </source>
</evidence>
<accession>A0A8S1RC32</accession>
<keyword evidence="4 7" id="KW-1133">Transmembrane helix</keyword>